<sequence length="648" mass="74317">MSKSLPTISVNTDVNIDNAVNTLSSPTSSNTRHIAASSGKKKRAVRNITAKIPRFQRQLNVKSISDSGGSSADEHDITPQNNKMNQIPTIYLSSAESSSTPSTPRHHYSLLNNNNASMPDLSKKLSIQNNSNNHNSFSRLRKLQPKINLITPPSNNINTNNNNNDGYFGEDCMIFQSPVSMPVVNKFKFPSPRTSTIKSQTNTTFASPPTNTKHSKLLKKKKQKSFNIKSPSFRNIMNFDNVATFYSPSRNNKSNLLQSIPYDQITSMIQHSRPPSLSHTDSERRLSAQMKLGSVPKFFDLPIIFIFNNLTEKNEIENFLIFKIKDFTLYYHIVDDNNNSKEHIWCIEHFKKFSDNDGNLTLVGIDGFVEEENFGGKEMMNQKYKAFKDCVSDRFKDVEYKNLCSIDDIHLITENDIVNYYTLGKHMNIFKIQARQEYFILGTYFSEEKRNFLNTVRFFSDTKKSPAQSSDSESDEDEEIDSEDEDICPTDFIELIKELANRCSHYENKIDILRETLIQKAKELDSNIHKCRDLDRRAKDLDENILMTKSRSTKEMEETINLADQTTQGIADKLTSIHTRIHEKSEKLKHHQEILKKLKSQVEFEKKSSKILAQCRMILGVLLVIFIIIIFIFMITSGVQQQLLYSSL</sequence>
<protein>
    <submittedName>
        <fullName evidence="4">Uncharacterized protein</fullName>
    </submittedName>
</protein>
<feature type="compositionally biased region" description="Polar residues" evidence="2">
    <location>
        <begin position="192"/>
        <end position="212"/>
    </location>
</feature>
<feature type="region of interest" description="Disordered" evidence="2">
    <location>
        <begin position="463"/>
        <end position="484"/>
    </location>
</feature>
<keyword evidence="3" id="KW-0812">Transmembrane</keyword>
<dbReference type="EMBL" id="BEXD01000438">
    <property type="protein sequence ID" value="GBB87453.1"/>
    <property type="molecule type" value="Genomic_DNA"/>
</dbReference>
<feature type="coiled-coil region" evidence="1">
    <location>
        <begin position="581"/>
        <end position="608"/>
    </location>
</feature>
<feature type="region of interest" description="Disordered" evidence="2">
    <location>
        <begin position="192"/>
        <end position="215"/>
    </location>
</feature>
<keyword evidence="1" id="KW-0175">Coiled coil</keyword>
<feature type="transmembrane region" description="Helical" evidence="3">
    <location>
        <begin position="617"/>
        <end position="639"/>
    </location>
</feature>
<feature type="compositionally biased region" description="Polar residues" evidence="2">
    <location>
        <begin position="59"/>
        <end position="70"/>
    </location>
</feature>
<evidence type="ECO:0000313" key="5">
    <source>
        <dbReference type="Proteomes" id="UP000247702"/>
    </source>
</evidence>
<accession>A0A2Z6QBA5</accession>
<dbReference type="Proteomes" id="UP000247702">
    <property type="component" value="Unassembled WGS sequence"/>
</dbReference>
<dbReference type="AlphaFoldDB" id="A0A2Z6QBA5"/>
<proteinExistence type="predicted"/>
<evidence type="ECO:0000256" key="3">
    <source>
        <dbReference type="SAM" id="Phobius"/>
    </source>
</evidence>
<gene>
    <name evidence="4" type="ORF">RclHR1_13920004</name>
</gene>
<feature type="region of interest" description="Disordered" evidence="2">
    <location>
        <begin position="21"/>
        <end position="44"/>
    </location>
</feature>
<feature type="compositionally biased region" description="Acidic residues" evidence="2">
    <location>
        <begin position="472"/>
        <end position="484"/>
    </location>
</feature>
<reference evidence="4 5" key="1">
    <citation type="submission" date="2017-11" db="EMBL/GenBank/DDBJ databases">
        <title>The genome of Rhizophagus clarus HR1 reveals common genetic basis of auxotrophy among arbuscular mycorrhizal fungi.</title>
        <authorList>
            <person name="Kobayashi Y."/>
        </authorList>
    </citation>
    <scope>NUCLEOTIDE SEQUENCE [LARGE SCALE GENOMIC DNA]</scope>
    <source>
        <strain evidence="4 5">HR1</strain>
    </source>
</reference>
<evidence type="ECO:0000256" key="1">
    <source>
        <dbReference type="SAM" id="Coils"/>
    </source>
</evidence>
<keyword evidence="5" id="KW-1185">Reference proteome</keyword>
<comment type="caution">
    <text evidence="4">The sequence shown here is derived from an EMBL/GenBank/DDBJ whole genome shotgun (WGS) entry which is preliminary data.</text>
</comment>
<name>A0A2Z6QBA5_9GLOM</name>
<evidence type="ECO:0000256" key="2">
    <source>
        <dbReference type="SAM" id="MobiDB-lite"/>
    </source>
</evidence>
<keyword evidence="3" id="KW-1133">Transmembrane helix</keyword>
<evidence type="ECO:0000313" key="4">
    <source>
        <dbReference type="EMBL" id="GBB87453.1"/>
    </source>
</evidence>
<organism evidence="4 5">
    <name type="scientific">Rhizophagus clarus</name>
    <dbReference type="NCBI Taxonomy" id="94130"/>
    <lineage>
        <taxon>Eukaryota</taxon>
        <taxon>Fungi</taxon>
        <taxon>Fungi incertae sedis</taxon>
        <taxon>Mucoromycota</taxon>
        <taxon>Glomeromycotina</taxon>
        <taxon>Glomeromycetes</taxon>
        <taxon>Glomerales</taxon>
        <taxon>Glomeraceae</taxon>
        <taxon>Rhizophagus</taxon>
    </lineage>
</organism>
<feature type="compositionally biased region" description="Polar residues" evidence="2">
    <location>
        <begin position="21"/>
        <end position="32"/>
    </location>
</feature>
<feature type="region of interest" description="Disordered" evidence="2">
    <location>
        <begin position="59"/>
        <end position="84"/>
    </location>
</feature>
<keyword evidence="3" id="KW-0472">Membrane</keyword>